<feature type="region of interest" description="Disordered" evidence="1">
    <location>
        <begin position="1"/>
        <end position="22"/>
    </location>
</feature>
<dbReference type="GeneID" id="19113124"/>
<dbReference type="OMA" id="GPPAYRT"/>
<dbReference type="Proteomes" id="UP000011761">
    <property type="component" value="Unassembled WGS sequence"/>
</dbReference>
<gene>
    <name evidence="2" type="ORF">BAUCODRAFT_369939</name>
</gene>
<sequence length="123" mass="13522">MADPPSYRKHSTLEEMTPEERLRSLQEYAEGKKYVTPGEDGTMNVGMNGMRALAFGGAMYQSNTYDTPLPPPSYGEPSQVSSSKKPGPVKKWLNKQREKKQAKAADKEAKAGRSRDTAEPADG</sequence>
<feature type="region of interest" description="Disordered" evidence="1">
    <location>
        <begin position="61"/>
        <end position="123"/>
    </location>
</feature>
<dbReference type="KEGG" id="bcom:BAUCODRAFT_369939"/>
<organism evidence="2 3">
    <name type="scientific">Baudoinia panamericana (strain UAMH 10762)</name>
    <name type="common">Angels' share fungus</name>
    <name type="synonym">Baudoinia compniacensis (strain UAMH 10762)</name>
    <dbReference type="NCBI Taxonomy" id="717646"/>
    <lineage>
        <taxon>Eukaryota</taxon>
        <taxon>Fungi</taxon>
        <taxon>Dikarya</taxon>
        <taxon>Ascomycota</taxon>
        <taxon>Pezizomycotina</taxon>
        <taxon>Dothideomycetes</taxon>
        <taxon>Dothideomycetidae</taxon>
        <taxon>Mycosphaerellales</taxon>
        <taxon>Teratosphaeriaceae</taxon>
        <taxon>Baudoinia</taxon>
    </lineage>
</organism>
<dbReference type="AlphaFoldDB" id="M2MTJ1"/>
<dbReference type="OrthoDB" id="3907166at2759"/>
<dbReference type="RefSeq" id="XP_007672727.1">
    <property type="nucleotide sequence ID" value="XM_007674537.1"/>
</dbReference>
<name>M2MTJ1_BAUPA</name>
<evidence type="ECO:0000313" key="2">
    <source>
        <dbReference type="EMBL" id="EMD00227.1"/>
    </source>
</evidence>
<dbReference type="EMBL" id="KB445551">
    <property type="protein sequence ID" value="EMD00227.1"/>
    <property type="molecule type" value="Genomic_DNA"/>
</dbReference>
<dbReference type="eggNOG" id="ENOG502RM4Z">
    <property type="taxonomic scope" value="Eukaryota"/>
</dbReference>
<evidence type="ECO:0000313" key="3">
    <source>
        <dbReference type="Proteomes" id="UP000011761"/>
    </source>
</evidence>
<accession>M2MTJ1</accession>
<feature type="compositionally biased region" description="Low complexity" evidence="1">
    <location>
        <begin position="77"/>
        <end position="91"/>
    </location>
</feature>
<feature type="compositionally biased region" description="Basic and acidic residues" evidence="1">
    <location>
        <begin position="95"/>
        <end position="123"/>
    </location>
</feature>
<reference evidence="2 3" key="1">
    <citation type="journal article" date="2012" name="PLoS Pathog.">
        <title>Diverse lifestyles and strategies of plant pathogenesis encoded in the genomes of eighteen Dothideomycetes fungi.</title>
        <authorList>
            <person name="Ohm R.A."/>
            <person name="Feau N."/>
            <person name="Henrissat B."/>
            <person name="Schoch C.L."/>
            <person name="Horwitz B.A."/>
            <person name="Barry K.W."/>
            <person name="Condon B.J."/>
            <person name="Copeland A.C."/>
            <person name="Dhillon B."/>
            <person name="Glaser F."/>
            <person name="Hesse C.N."/>
            <person name="Kosti I."/>
            <person name="LaButti K."/>
            <person name="Lindquist E.A."/>
            <person name="Lucas S."/>
            <person name="Salamov A.A."/>
            <person name="Bradshaw R.E."/>
            <person name="Ciuffetti L."/>
            <person name="Hamelin R.C."/>
            <person name="Kema G.H.J."/>
            <person name="Lawrence C."/>
            <person name="Scott J.A."/>
            <person name="Spatafora J.W."/>
            <person name="Turgeon B.G."/>
            <person name="de Wit P.J.G.M."/>
            <person name="Zhong S."/>
            <person name="Goodwin S.B."/>
            <person name="Grigoriev I.V."/>
        </authorList>
    </citation>
    <scope>NUCLEOTIDE SEQUENCE [LARGE SCALE GENOMIC DNA]</scope>
    <source>
        <strain evidence="2 3">UAMH 10762</strain>
    </source>
</reference>
<evidence type="ECO:0000256" key="1">
    <source>
        <dbReference type="SAM" id="MobiDB-lite"/>
    </source>
</evidence>
<keyword evidence="3" id="KW-1185">Reference proteome</keyword>
<protein>
    <submittedName>
        <fullName evidence="2">Uncharacterized protein</fullName>
    </submittedName>
</protein>
<dbReference type="HOGENOM" id="CLU_2014843_0_0_1"/>
<proteinExistence type="predicted"/>